<keyword evidence="1" id="KW-0805">Transcription regulation</keyword>
<accession>A0ABN1PMX8</accession>
<keyword evidence="6" id="KW-1185">Reference proteome</keyword>
<comment type="caution">
    <text evidence="5">The sequence shown here is derived from an EMBL/GenBank/DDBJ whole genome shotgun (WGS) entry which is preliminary data.</text>
</comment>
<dbReference type="PANTHER" id="PTHR44688:SF16">
    <property type="entry name" value="DNA-BINDING TRANSCRIPTIONAL ACTIVATOR DEVR_DOSR"/>
    <property type="match status" value="1"/>
</dbReference>
<name>A0ABN1PMX8_9ACTN</name>
<dbReference type="InterPro" id="IPR000792">
    <property type="entry name" value="Tscrpt_reg_LuxR_C"/>
</dbReference>
<evidence type="ECO:0000256" key="1">
    <source>
        <dbReference type="ARBA" id="ARBA00023015"/>
    </source>
</evidence>
<dbReference type="PROSITE" id="PS00622">
    <property type="entry name" value="HTH_LUXR_1"/>
    <property type="match status" value="1"/>
</dbReference>
<dbReference type="InterPro" id="IPR016032">
    <property type="entry name" value="Sig_transdc_resp-reg_C-effctor"/>
</dbReference>
<dbReference type="EMBL" id="BAAAHQ010000016">
    <property type="protein sequence ID" value="GAA0930575.1"/>
    <property type="molecule type" value="Genomic_DNA"/>
</dbReference>
<dbReference type="Gene3D" id="1.10.10.10">
    <property type="entry name" value="Winged helix-like DNA-binding domain superfamily/Winged helix DNA-binding domain"/>
    <property type="match status" value="1"/>
</dbReference>
<dbReference type="Pfam" id="PF00196">
    <property type="entry name" value="GerE"/>
    <property type="match status" value="1"/>
</dbReference>
<feature type="domain" description="HTH luxR-type" evidence="4">
    <location>
        <begin position="243"/>
        <end position="306"/>
    </location>
</feature>
<gene>
    <name evidence="5" type="ORF">GCM10009560_35130</name>
</gene>
<sequence length="306" mass="32609">MLAAVDPVTGAGCFLARQHGYSPAAARRLTLGDHLDGDHPFAFEQLVEGPGRVGVLNTDAPGPRRNAAMRAVMAGQGVGSELRVALVEAGIAWGGLVLLRPQGARPFSAAEAAGAQRLGRGVVAAMRRYVTGAPPESSRLDQPPGVLIVGADETVVAATPSAREWIGELETLPVPALAAPHMPMESTIWSLTQAVRRSDTPALTRIPTRRGWVLLRAQPMTGEENSAVAVTIQPATGTELLPAMALWYGLTPKERAVTNRILEGQATKQIARRLRMSPHTVNDHFKSIYRKLGVSAREELIARLLG</sequence>
<dbReference type="InterPro" id="IPR036388">
    <property type="entry name" value="WH-like_DNA-bd_sf"/>
</dbReference>
<dbReference type="SMART" id="SM00421">
    <property type="entry name" value="HTH_LUXR"/>
    <property type="match status" value="1"/>
</dbReference>
<evidence type="ECO:0000259" key="4">
    <source>
        <dbReference type="PROSITE" id="PS50043"/>
    </source>
</evidence>
<protein>
    <recommendedName>
        <fullName evidence="4">HTH luxR-type domain-containing protein</fullName>
    </recommendedName>
</protein>
<dbReference type="PROSITE" id="PS50043">
    <property type="entry name" value="HTH_LUXR_2"/>
    <property type="match status" value="1"/>
</dbReference>
<keyword evidence="2" id="KW-0238">DNA-binding</keyword>
<dbReference type="Proteomes" id="UP001501578">
    <property type="component" value="Unassembled WGS sequence"/>
</dbReference>
<dbReference type="SUPFAM" id="SSF46894">
    <property type="entry name" value="C-terminal effector domain of the bipartite response regulators"/>
    <property type="match status" value="1"/>
</dbReference>
<organism evidence="5 6">
    <name type="scientific">Nonomuraea longicatena</name>
    <dbReference type="NCBI Taxonomy" id="83682"/>
    <lineage>
        <taxon>Bacteria</taxon>
        <taxon>Bacillati</taxon>
        <taxon>Actinomycetota</taxon>
        <taxon>Actinomycetes</taxon>
        <taxon>Streptosporangiales</taxon>
        <taxon>Streptosporangiaceae</taxon>
        <taxon>Nonomuraea</taxon>
    </lineage>
</organism>
<evidence type="ECO:0000256" key="3">
    <source>
        <dbReference type="ARBA" id="ARBA00023163"/>
    </source>
</evidence>
<keyword evidence="3" id="KW-0804">Transcription</keyword>
<proteinExistence type="predicted"/>
<dbReference type="PANTHER" id="PTHR44688">
    <property type="entry name" value="DNA-BINDING TRANSCRIPTIONAL ACTIVATOR DEVR_DOSR"/>
    <property type="match status" value="1"/>
</dbReference>
<evidence type="ECO:0000313" key="6">
    <source>
        <dbReference type="Proteomes" id="UP001501578"/>
    </source>
</evidence>
<dbReference type="CDD" id="cd06170">
    <property type="entry name" value="LuxR_C_like"/>
    <property type="match status" value="1"/>
</dbReference>
<evidence type="ECO:0000313" key="5">
    <source>
        <dbReference type="EMBL" id="GAA0930575.1"/>
    </source>
</evidence>
<evidence type="ECO:0000256" key="2">
    <source>
        <dbReference type="ARBA" id="ARBA00023125"/>
    </source>
</evidence>
<reference evidence="5 6" key="1">
    <citation type="journal article" date="2019" name="Int. J. Syst. Evol. Microbiol.">
        <title>The Global Catalogue of Microorganisms (GCM) 10K type strain sequencing project: providing services to taxonomists for standard genome sequencing and annotation.</title>
        <authorList>
            <consortium name="The Broad Institute Genomics Platform"/>
            <consortium name="The Broad Institute Genome Sequencing Center for Infectious Disease"/>
            <person name="Wu L."/>
            <person name="Ma J."/>
        </authorList>
    </citation>
    <scope>NUCLEOTIDE SEQUENCE [LARGE SCALE GENOMIC DNA]</scope>
    <source>
        <strain evidence="5 6">JCM 11136</strain>
    </source>
</reference>
<dbReference type="PRINTS" id="PR00038">
    <property type="entry name" value="HTHLUXR"/>
</dbReference>